<keyword evidence="9 10" id="KW-0275">Fatty acid biosynthesis</keyword>
<keyword evidence="12" id="KW-1185">Reference proteome</keyword>
<organism evidence="11 12">
    <name type="scientific">Chironomus riparius</name>
    <dbReference type="NCBI Taxonomy" id="315576"/>
    <lineage>
        <taxon>Eukaryota</taxon>
        <taxon>Metazoa</taxon>
        <taxon>Ecdysozoa</taxon>
        <taxon>Arthropoda</taxon>
        <taxon>Hexapoda</taxon>
        <taxon>Insecta</taxon>
        <taxon>Pterygota</taxon>
        <taxon>Neoptera</taxon>
        <taxon>Endopterygota</taxon>
        <taxon>Diptera</taxon>
        <taxon>Nematocera</taxon>
        <taxon>Chironomoidea</taxon>
        <taxon>Chironomidae</taxon>
        <taxon>Chironominae</taxon>
        <taxon>Chironomus</taxon>
    </lineage>
</organism>
<comment type="catalytic activity">
    <reaction evidence="10">
        <text>a very-long-chain acyl-CoA + malonyl-CoA + H(+) = a very-long-chain 3-oxoacyl-CoA + CO2 + CoA</text>
        <dbReference type="Rhea" id="RHEA:32727"/>
        <dbReference type="ChEBI" id="CHEBI:15378"/>
        <dbReference type="ChEBI" id="CHEBI:16526"/>
        <dbReference type="ChEBI" id="CHEBI:57287"/>
        <dbReference type="ChEBI" id="CHEBI:57384"/>
        <dbReference type="ChEBI" id="CHEBI:90725"/>
        <dbReference type="ChEBI" id="CHEBI:90736"/>
        <dbReference type="EC" id="2.3.1.199"/>
    </reaction>
</comment>
<feature type="transmembrane region" description="Helical" evidence="10">
    <location>
        <begin position="161"/>
        <end position="181"/>
    </location>
</feature>
<dbReference type="GO" id="GO:0005789">
    <property type="term" value="C:endoplasmic reticulum membrane"/>
    <property type="evidence" value="ECO:0007669"/>
    <property type="project" value="TreeGrafter"/>
</dbReference>
<evidence type="ECO:0000256" key="10">
    <source>
        <dbReference type="RuleBase" id="RU361115"/>
    </source>
</evidence>
<dbReference type="InterPro" id="IPR002076">
    <property type="entry name" value="ELO_fam"/>
</dbReference>
<keyword evidence="2 10" id="KW-0444">Lipid biosynthesis</keyword>
<evidence type="ECO:0000256" key="1">
    <source>
        <dbReference type="ARBA" id="ARBA00004141"/>
    </source>
</evidence>
<keyword evidence="5 10" id="KW-0276">Fatty acid metabolism</keyword>
<reference evidence="11" key="2">
    <citation type="submission" date="2022-10" db="EMBL/GenBank/DDBJ databases">
        <authorList>
            <consortium name="ENA_rothamsted_submissions"/>
            <consortium name="culmorum"/>
            <person name="King R."/>
        </authorList>
    </citation>
    <scope>NUCLEOTIDE SEQUENCE</scope>
</reference>
<evidence type="ECO:0000256" key="4">
    <source>
        <dbReference type="ARBA" id="ARBA00022692"/>
    </source>
</evidence>
<dbReference type="EMBL" id="OU895877">
    <property type="protein sequence ID" value="CAG9798021.1"/>
    <property type="molecule type" value="Genomic_DNA"/>
</dbReference>
<evidence type="ECO:0000256" key="5">
    <source>
        <dbReference type="ARBA" id="ARBA00022832"/>
    </source>
</evidence>
<keyword evidence="3 10" id="KW-0808">Transferase</keyword>
<proteinExistence type="inferred from homology"/>
<dbReference type="GO" id="GO:0009922">
    <property type="term" value="F:fatty acid elongase activity"/>
    <property type="evidence" value="ECO:0007669"/>
    <property type="project" value="UniProtKB-EC"/>
</dbReference>
<evidence type="ECO:0000256" key="3">
    <source>
        <dbReference type="ARBA" id="ARBA00022679"/>
    </source>
</evidence>
<sequence length="258" mass="30990">MSTISWDERNAIVRSWAFTSSPYPIFSVFAIYLWIVYKSGPKFMENRKPYNLTYVIRFYNIYQILACLFVVVKSHEYGFSFSETWKCFEEPKYIGHMDEFTFILAYYQWWFIFLRLSEFLETIFFILRKKFNQVSILHVYHHISVPLLSWMFLLHSGGRMAAYYAILNSLVHVLMYGYYFLSSFEKLQKYTNITKPFITTIQIAQLFVLFIHSIVALLPGCHASKLLVLHLINLGILIFMFLRFYFKTYFKNKEMKVK</sequence>
<dbReference type="EC" id="2.3.1.199" evidence="10"/>
<dbReference type="PANTHER" id="PTHR11157">
    <property type="entry name" value="FATTY ACID ACYL TRANSFERASE-RELATED"/>
    <property type="match status" value="1"/>
</dbReference>
<reference evidence="11" key="1">
    <citation type="submission" date="2022-01" db="EMBL/GenBank/DDBJ databases">
        <authorList>
            <person name="King R."/>
        </authorList>
    </citation>
    <scope>NUCLEOTIDE SEQUENCE</scope>
</reference>
<keyword evidence="4 10" id="KW-0812">Transmembrane</keyword>
<feature type="transmembrane region" description="Helical" evidence="10">
    <location>
        <begin position="107"/>
        <end position="127"/>
    </location>
</feature>
<feature type="transmembrane region" description="Helical" evidence="10">
    <location>
        <begin position="20"/>
        <end position="37"/>
    </location>
</feature>
<feature type="transmembrane region" description="Helical" evidence="10">
    <location>
        <begin position="139"/>
        <end position="155"/>
    </location>
</feature>
<evidence type="ECO:0000313" key="12">
    <source>
        <dbReference type="Proteomes" id="UP001153620"/>
    </source>
</evidence>
<evidence type="ECO:0000256" key="8">
    <source>
        <dbReference type="ARBA" id="ARBA00023136"/>
    </source>
</evidence>
<keyword evidence="8 10" id="KW-0472">Membrane</keyword>
<comment type="subcellular location">
    <subcellularLocation>
        <location evidence="1">Membrane</location>
        <topology evidence="1">Multi-pass membrane protein</topology>
    </subcellularLocation>
</comment>
<feature type="transmembrane region" description="Helical" evidence="10">
    <location>
        <begin position="49"/>
        <end position="72"/>
    </location>
</feature>
<dbReference type="AlphaFoldDB" id="A0A9N9RJ32"/>
<dbReference type="Proteomes" id="UP001153620">
    <property type="component" value="Chromosome 1"/>
</dbReference>
<dbReference type="PANTHER" id="PTHR11157:SF164">
    <property type="entry name" value="ELONGATION OF VERY LONG CHAIN FATTY ACIDS PROTEIN"/>
    <property type="match status" value="1"/>
</dbReference>
<dbReference type="GO" id="GO:0034625">
    <property type="term" value="P:fatty acid elongation, monounsaturated fatty acid"/>
    <property type="evidence" value="ECO:0007669"/>
    <property type="project" value="TreeGrafter"/>
</dbReference>
<evidence type="ECO:0000313" key="11">
    <source>
        <dbReference type="EMBL" id="CAG9798021.1"/>
    </source>
</evidence>
<accession>A0A9N9RJ32</accession>
<name>A0A9N9RJ32_9DIPT</name>
<keyword evidence="6 10" id="KW-1133">Transmembrane helix</keyword>
<dbReference type="GO" id="GO:0019367">
    <property type="term" value="P:fatty acid elongation, saturated fatty acid"/>
    <property type="evidence" value="ECO:0007669"/>
    <property type="project" value="TreeGrafter"/>
</dbReference>
<evidence type="ECO:0000256" key="9">
    <source>
        <dbReference type="ARBA" id="ARBA00023160"/>
    </source>
</evidence>
<dbReference type="OrthoDB" id="434092at2759"/>
<evidence type="ECO:0000256" key="7">
    <source>
        <dbReference type="ARBA" id="ARBA00023098"/>
    </source>
</evidence>
<feature type="transmembrane region" description="Helical" evidence="10">
    <location>
        <begin position="193"/>
        <end position="215"/>
    </location>
</feature>
<feature type="transmembrane region" description="Helical" evidence="10">
    <location>
        <begin position="227"/>
        <end position="246"/>
    </location>
</feature>
<gene>
    <name evidence="11" type="ORF">CHIRRI_LOCUS1006</name>
</gene>
<dbReference type="GO" id="GO:0042761">
    <property type="term" value="P:very long-chain fatty acid biosynthetic process"/>
    <property type="evidence" value="ECO:0007669"/>
    <property type="project" value="TreeGrafter"/>
</dbReference>
<protein>
    <recommendedName>
        <fullName evidence="10">Elongation of very long chain fatty acids protein</fullName>
        <ecNumber evidence="10">2.3.1.199</ecNumber>
    </recommendedName>
    <alternativeName>
        <fullName evidence="10">Very-long-chain 3-oxoacyl-CoA synthase</fullName>
    </alternativeName>
</protein>
<keyword evidence="7 10" id="KW-0443">Lipid metabolism</keyword>
<dbReference type="GO" id="GO:0030148">
    <property type="term" value="P:sphingolipid biosynthetic process"/>
    <property type="evidence" value="ECO:0007669"/>
    <property type="project" value="TreeGrafter"/>
</dbReference>
<evidence type="ECO:0000256" key="2">
    <source>
        <dbReference type="ARBA" id="ARBA00022516"/>
    </source>
</evidence>
<dbReference type="Pfam" id="PF01151">
    <property type="entry name" value="ELO"/>
    <property type="match status" value="1"/>
</dbReference>
<dbReference type="GO" id="GO:0034626">
    <property type="term" value="P:fatty acid elongation, polyunsaturated fatty acid"/>
    <property type="evidence" value="ECO:0007669"/>
    <property type="project" value="TreeGrafter"/>
</dbReference>
<evidence type="ECO:0000256" key="6">
    <source>
        <dbReference type="ARBA" id="ARBA00022989"/>
    </source>
</evidence>
<comment type="similarity">
    <text evidence="10">Belongs to the ELO family.</text>
</comment>